<gene>
    <name evidence="3" type="ORF">C8F04DRAFT_1256571</name>
</gene>
<protein>
    <submittedName>
        <fullName evidence="3">NAD-P-binding protein</fullName>
    </submittedName>
</protein>
<keyword evidence="2" id="KW-0560">Oxidoreductase</keyword>
<comment type="caution">
    <text evidence="3">The sequence shown here is derived from an EMBL/GenBank/DDBJ whole genome shotgun (WGS) entry which is preliminary data.</text>
</comment>
<dbReference type="PANTHER" id="PTHR24320:SF283">
    <property type="entry name" value="RETINOL DEHYDROGENASE 11"/>
    <property type="match status" value="1"/>
</dbReference>
<dbReference type="InterPro" id="IPR036291">
    <property type="entry name" value="NAD(P)-bd_dom_sf"/>
</dbReference>
<reference evidence="3" key="1">
    <citation type="submission" date="2023-03" db="EMBL/GenBank/DDBJ databases">
        <title>Massive genome expansion in bonnet fungi (Mycena s.s.) driven by repeated elements and novel gene families across ecological guilds.</title>
        <authorList>
            <consortium name="Lawrence Berkeley National Laboratory"/>
            <person name="Harder C.B."/>
            <person name="Miyauchi S."/>
            <person name="Viragh M."/>
            <person name="Kuo A."/>
            <person name="Thoen E."/>
            <person name="Andreopoulos B."/>
            <person name="Lu D."/>
            <person name="Skrede I."/>
            <person name="Drula E."/>
            <person name="Henrissat B."/>
            <person name="Morin E."/>
            <person name="Kohler A."/>
            <person name="Barry K."/>
            <person name="LaButti K."/>
            <person name="Morin E."/>
            <person name="Salamov A."/>
            <person name="Lipzen A."/>
            <person name="Mereny Z."/>
            <person name="Hegedus B."/>
            <person name="Baldrian P."/>
            <person name="Stursova M."/>
            <person name="Weitz H."/>
            <person name="Taylor A."/>
            <person name="Grigoriev I.V."/>
            <person name="Nagy L.G."/>
            <person name="Martin F."/>
            <person name="Kauserud H."/>
        </authorList>
    </citation>
    <scope>NUCLEOTIDE SEQUENCE</scope>
    <source>
        <strain evidence="3">CBHHK200</strain>
    </source>
</reference>
<dbReference type="AlphaFoldDB" id="A0AAD6T2P3"/>
<evidence type="ECO:0000313" key="4">
    <source>
        <dbReference type="Proteomes" id="UP001218188"/>
    </source>
</evidence>
<dbReference type="Pfam" id="PF00106">
    <property type="entry name" value="adh_short"/>
    <property type="match status" value="1"/>
</dbReference>
<evidence type="ECO:0000313" key="3">
    <source>
        <dbReference type="EMBL" id="KAJ7037691.1"/>
    </source>
</evidence>
<dbReference type="SUPFAM" id="SSF51735">
    <property type="entry name" value="NAD(P)-binding Rossmann-fold domains"/>
    <property type="match status" value="1"/>
</dbReference>
<name>A0AAD6T2P3_9AGAR</name>
<dbReference type="Proteomes" id="UP001218188">
    <property type="component" value="Unassembled WGS sequence"/>
</dbReference>
<evidence type="ECO:0000256" key="2">
    <source>
        <dbReference type="ARBA" id="ARBA00023002"/>
    </source>
</evidence>
<dbReference type="EMBL" id="JARJCM010000035">
    <property type="protein sequence ID" value="KAJ7037691.1"/>
    <property type="molecule type" value="Genomic_DNA"/>
</dbReference>
<accession>A0AAD6T2P3</accession>
<comment type="similarity">
    <text evidence="1">Belongs to the short-chain dehydrogenases/reductases (SDR) family.</text>
</comment>
<dbReference type="GO" id="GO:0016491">
    <property type="term" value="F:oxidoreductase activity"/>
    <property type="evidence" value="ECO:0007669"/>
    <property type="project" value="UniProtKB-KW"/>
</dbReference>
<organism evidence="3 4">
    <name type="scientific">Mycena alexandri</name>
    <dbReference type="NCBI Taxonomy" id="1745969"/>
    <lineage>
        <taxon>Eukaryota</taxon>
        <taxon>Fungi</taxon>
        <taxon>Dikarya</taxon>
        <taxon>Basidiomycota</taxon>
        <taxon>Agaricomycotina</taxon>
        <taxon>Agaricomycetes</taxon>
        <taxon>Agaricomycetidae</taxon>
        <taxon>Agaricales</taxon>
        <taxon>Marasmiineae</taxon>
        <taxon>Mycenaceae</taxon>
        <taxon>Mycena</taxon>
    </lineage>
</organism>
<sequence>MSLPTFSFYTTAEEVADTFAEKIRGKNVLVTGTSLNGIGFETARVIAKYANLVIITGYNTERLALSEDAIRRSVPSVNIRSLILDLSSLASVRKAAVEVNTYLDVLHVLIHNAAGTIGPFTLSVDGLEYQMATSHFGPFLFTKLLAPKIIAAVADDYIPRVVFLSSVGHSFFSAGVNFRTLGHPDPMSYEAMDAYGQAKAVSVLDAIELSKRSEGRINAYSVHPGAIFTSIMQKGEAVAGLQKMGVLDAHGLPSNAVYTCKTLGQGASTIMAAAFDPRLNETPGAYLANCVAANELVAPLCAVPANAKRLWDLTEEVIGEAFTF</sequence>
<proteinExistence type="inferred from homology"/>
<dbReference type="InterPro" id="IPR002347">
    <property type="entry name" value="SDR_fam"/>
</dbReference>
<keyword evidence="4" id="KW-1185">Reference proteome</keyword>
<dbReference type="PANTHER" id="PTHR24320">
    <property type="entry name" value="RETINOL DEHYDROGENASE"/>
    <property type="match status" value="1"/>
</dbReference>
<evidence type="ECO:0000256" key="1">
    <source>
        <dbReference type="ARBA" id="ARBA00006484"/>
    </source>
</evidence>
<dbReference type="Gene3D" id="3.40.50.720">
    <property type="entry name" value="NAD(P)-binding Rossmann-like Domain"/>
    <property type="match status" value="1"/>
</dbReference>